<keyword evidence="3" id="KW-1185">Reference proteome</keyword>
<name>A0A1W2CNR2_9FIRM</name>
<dbReference type="STRING" id="1122930.SAMN02745168_0126"/>
<evidence type="ECO:0000256" key="1">
    <source>
        <dbReference type="SAM" id="SignalP"/>
    </source>
</evidence>
<evidence type="ECO:0000313" key="2">
    <source>
        <dbReference type="EMBL" id="SMC86841.1"/>
    </source>
</evidence>
<proteinExistence type="predicted"/>
<accession>A0A1W2CNR2</accession>
<dbReference type="OrthoDB" id="2079550at2"/>
<dbReference type="RefSeq" id="WP_084235547.1">
    <property type="nucleotide sequence ID" value="NZ_FWXW01000011.1"/>
</dbReference>
<protein>
    <recommendedName>
        <fullName evidence="4">DUF4367 domain-containing protein</fullName>
    </recommendedName>
</protein>
<evidence type="ECO:0008006" key="4">
    <source>
        <dbReference type="Google" id="ProtNLM"/>
    </source>
</evidence>
<dbReference type="AlphaFoldDB" id="A0A1W2CNR2"/>
<gene>
    <name evidence="2" type="ORF">SAMN02745168_0126</name>
</gene>
<evidence type="ECO:0000313" key="3">
    <source>
        <dbReference type="Proteomes" id="UP000192790"/>
    </source>
</evidence>
<keyword evidence="1" id="KW-0732">Signal</keyword>
<feature type="signal peptide" evidence="1">
    <location>
        <begin position="1"/>
        <end position="27"/>
    </location>
</feature>
<organism evidence="2 3">
    <name type="scientific">Papillibacter cinnamivorans DSM 12816</name>
    <dbReference type="NCBI Taxonomy" id="1122930"/>
    <lineage>
        <taxon>Bacteria</taxon>
        <taxon>Bacillati</taxon>
        <taxon>Bacillota</taxon>
        <taxon>Clostridia</taxon>
        <taxon>Eubacteriales</taxon>
        <taxon>Oscillospiraceae</taxon>
        <taxon>Papillibacter</taxon>
    </lineage>
</organism>
<reference evidence="2 3" key="1">
    <citation type="submission" date="2017-04" db="EMBL/GenBank/DDBJ databases">
        <authorList>
            <person name="Afonso C.L."/>
            <person name="Miller P.J."/>
            <person name="Scott M.A."/>
            <person name="Spackman E."/>
            <person name="Goraichik I."/>
            <person name="Dimitrov K.M."/>
            <person name="Suarez D.L."/>
            <person name="Swayne D.E."/>
        </authorList>
    </citation>
    <scope>NUCLEOTIDE SEQUENCE [LARGE SCALE GENOMIC DNA]</scope>
    <source>
        <strain evidence="2 3">DSM 12816</strain>
    </source>
</reference>
<feature type="chain" id="PRO_5012077097" description="DUF4367 domain-containing protein" evidence="1">
    <location>
        <begin position="28"/>
        <end position="305"/>
    </location>
</feature>
<sequence>MLKKRLAMLGVSAAVVCAVMIPSVRGAAESALSIFRVGDTRTITITVSDIQDMITYYGNCDLPLKMQEGSDEQEDKMPGSAELSDKIGEAMSQVKTLSTLGDFTAFSFHLPTSLKLETPKLLAVDARSETLTLDTAKINAALQKQGATVTVDDSFDGTEITVNLPAAIAAEYQDVTLIATQSVYVDAPDAVMNSLWSGLISIPAISDDLRVQLEAIDPMTRDIYLPVIEGLGRETDLGSVTGYIYSASDLSQVMAMIPSLADSTMTARLQKENASALLWTKNGVLYCLAGQKTDSELSQIARSIH</sequence>
<dbReference type="EMBL" id="FWXW01000011">
    <property type="protein sequence ID" value="SMC86841.1"/>
    <property type="molecule type" value="Genomic_DNA"/>
</dbReference>
<dbReference type="Proteomes" id="UP000192790">
    <property type="component" value="Unassembled WGS sequence"/>
</dbReference>